<keyword evidence="1" id="KW-1133">Transmembrane helix</keyword>
<proteinExistence type="predicted"/>
<evidence type="ECO:0000256" key="1">
    <source>
        <dbReference type="SAM" id="Phobius"/>
    </source>
</evidence>
<evidence type="ECO:0000313" key="3">
    <source>
        <dbReference type="Proteomes" id="UP000396835"/>
    </source>
</evidence>
<organism evidence="2 3">
    <name type="scientific">Prevotella heparinolytica</name>
    <dbReference type="NCBI Taxonomy" id="28113"/>
    <lineage>
        <taxon>Bacteria</taxon>
        <taxon>Pseudomonadati</taxon>
        <taxon>Bacteroidota</taxon>
        <taxon>Bacteroidia</taxon>
        <taxon>Bacteroidales</taxon>
        <taxon>Bacteroidaceae</taxon>
        <taxon>Bacteroides</taxon>
    </lineage>
</organism>
<dbReference type="AlphaFoldDB" id="A0A449I352"/>
<evidence type="ECO:0000313" key="2">
    <source>
        <dbReference type="EMBL" id="VFB13839.1"/>
    </source>
</evidence>
<gene>
    <name evidence="2" type="ORF">NCTC7812_01369</name>
</gene>
<accession>A0A449I352</accession>
<evidence type="ECO:0008006" key="4">
    <source>
        <dbReference type="Google" id="ProtNLM"/>
    </source>
</evidence>
<dbReference type="EMBL" id="CAACYH010000004">
    <property type="protein sequence ID" value="VFB13839.1"/>
    <property type="molecule type" value="Genomic_DNA"/>
</dbReference>
<sequence>MKRELNKSKRVNWLRQYLIALFKGKRGRYTVSIVSVFVISLFVLWMISGCDIRFGEGVLYVNILEPVVTLGTFFIAAWLGARNIKEEWENQLPKKLTVHFKHKDSYVFTCHKAYLFGESDIRQMGQQIGFQMNENHSLSFYPYIKLEPTTIEKNEKEYFRHYEVTFFLSSWEKKGYKVCWDNDLHTPGNREWIFDVQDKIISEEQANAVYEERERTEKKLGKSL</sequence>
<keyword evidence="1" id="KW-0812">Transmembrane</keyword>
<feature type="transmembrane region" description="Helical" evidence="1">
    <location>
        <begin position="59"/>
        <end position="81"/>
    </location>
</feature>
<feature type="transmembrane region" description="Helical" evidence="1">
    <location>
        <begin position="29"/>
        <end position="47"/>
    </location>
</feature>
<protein>
    <recommendedName>
        <fullName evidence="4">Transmembrane protein</fullName>
    </recommendedName>
</protein>
<dbReference type="Proteomes" id="UP000396835">
    <property type="component" value="Unassembled WGS sequence"/>
</dbReference>
<reference evidence="2 3" key="1">
    <citation type="submission" date="2019-02" db="EMBL/GenBank/DDBJ databases">
        <authorList>
            <consortium name="Pathogen Informatics"/>
        </authorList>
    </citation>
    <scope>NUCLEOTIDE SEQUENCE [LARGE SCALE GENOMIC DNA]</scope>
    <source>
        <strain evidence="2 3">3012STDY7078512</strain>
    </source>
</reference>
<name>A0A449I352_9BACE</name>
<keyword evidence="1" id="KW-0472">Membrane</keyword>